<reference evidence="1 2" key="1">
    <citation type="journal article" date="2020" name="Cell">
        <title>Large-Scale Comparative Analyses of Tick Genomes Elucidate Their Genetic Diversity and Vector Capacities.</title>
        <authorList>
            <consortium name="Tick Genome and Microbiome Consortium (TIGMIC)"/>
            <person name="Jia N."/>
            <person name="Wang J."/>
            <person name="Shi W."/>
            <person name="Du L."/>
            <person name="Sun Y."/>
            <person name="Zhan W."/>
            <person name="Jiang J.F."/>
            <person name="Wang Q."/>
            <person name="Zhang B."/>
            <person name="Ji P."/>
            <person name="Bell-Sakyi L."/>
            <person name="Cui X.M."/>
            <person name="Yuan T.T."/>
            <person name="Jiang B.G."/>
            <person name="Yang W.F."/>
            <person name="Lam T.T."/>
            <person name="Chang Q.C."/>
            <person name="Ding S.J."/>
            <person name="Wang X.J."/>
            <person name="Zhu J.G."/>
            <person name="Ruan X.D."/>
            <person name="Zhao L."/>
            <person name="Wei J.T."/>
            <person name="Ye R.Z."/>
            <person name="Que T.C."/>
            <person name="Du C.H."/>
            <person name="Zhou Y.H."/>
            <person name="Cheng J.X."/>
            <person name="Dai P.F."/>
            <person name="Guo W.B."/>
            <person name="Han X.H."/>
            <person name="Huang E.J."/>
            <person name="Li L.F."/>
            <person name="Wei W."/>
            <person name="Gao Y.C."/>
            <person name="Liu J.Z."/>
            <person name="Shao H.Z."/>
            <person name="Wang X."/>
            <person name="Wang C.C."/>
            <person name="Yang T.C."/>
            <person name="Huo Q.B."/>
            <person name="Li W."/>
            <person name="Chen H.Y."/>
            <person name="Chen S.E."/>
            <person name="Zhou L.G."/>
            <person name="Ni X.B."/>
            <person name="Tian J.H."/>
            <person name="Sheng Y."/>
            <person name="Liu T."/>
            <person name="Pan Y.S."/>
            <person name="Xia L.Y."/>
            <person name="Li J."/>
            <person name="Zhao F."/>
            <person name="Cao W.C."/>
        </authorList>
    </citation>
    <scope>NUCLEOTIDE SEQUENCE [LARGE SCALE GENOMIC DNA]</scope>
    <source>
        <strain evidence="1">HaeL-2018</strain>
    </source>
</reference>
<sequence length="89" mass="9969">MSAAQEGATTPSVYGRSKFYEIVESDGFQRPLTLIEGTRVPPIVLCDQAFPLMPNLMKPFQVPQVAHGREFSTITCRGQDEWWRPPSDG</sequence>
<dbReference type="Proteomes" id="UP000821853">
    <property type="component" value="Unassembled WGS sequence"/>
</dbReference>
<evidence type="ECO:0000313" key="2">
    <source>
        <dbReference type="Proteomes" id="UP000821853"/>
    </source>
</evidence>
<evidence type="ECO:0000313" key="1">
    <source>
        <dbReference type="EMBL" id="KAH9378365.1"/>
    </source>
</evidence>
<organism evidence="1 2">
    <name type="scientific">Haemaphysalis longicornis</name>
    <name type="common">Bush tick</name>
    <dbReference type="NCBI Taxonomy" id="44386"/>
    <lineage>
        <taxon>Eukaryota</taxon>
        <taxon>Metazoa</taxon>
        <taxon>Ecdysozoa</taxon>
        <taxon>Arthropoda</taxon>
        <taxon>Chelicerata</taxon>
        <taxon>Arachnida</taxon>
        <taxon>Acari</taxon>
        <taxon>Parasitiformes</taxon>
        <taxon>Ixodida</taxon>
        <taxon>Ixodoidea</taxon>
        <taxon>Ixodidae</taxon>
        <taxon>Haemaphysalinae</taxon>
        <taxon>Haemaphysalis</taxon>
    </lineage>
</organism>
<protein>
    <submittedName>
        <fullName evidence="1">Uncharacterized protein</fullName>
    </submittedName>
</protein>
<dbReference type="VEuPathDB" id="VectorBase:HLOH_060308"/>
<dbReference type="OrthoDB" id="2668416at2759"/>
<name>A0A9J6GSC2_HAELO</name>
<dbReference type="AlphaFoldDB" id="A0A9J6GSC2"/>
<comment type="caution">
    <text evidence="1">The sequence shown here is derived from an EMBL/GenBank/DDBJ whole genome shotgun (WGS) entry which is preliminary data.</text>
</comment>
<proteinExistence type="predicted"/>
<accession>A0A9J6GSC2</accession>
<dbReference type="EMBL" id="JABSTR010000008">
    <property type="protein sequence ID" value="KAH9378365.1"/>
    <property type="molecule type" value="Genomic_DNA"/>
</dbReference>
<gene>
    <name evidence="1" type="ORF">HPB48_010653</name>
</gene>
<keyword evidence="2" id="KW-1185">Reference proteome</keyword>